<comment type="caution">
    <text evidence="8">The sequence shown here is derived from an EMBL/GenBank/DDBJ whole genome shotgun (WGS) entry which is preliminary data.</text>
</comment>
<feature type="transmembrane region" description="Helical" evidence="6">
    <location>
        <begin position="174"/>
        <end position="195"/>
    </location>
</feature>
<gene>
    <name evidence="8" type="ORF">XENOCAPTIV_026586</name>
</gene>
<dbReference type="PANTHER" id="PTHR23302">
    <property type="entry name" value="TRANSMEMBRANE CHANNEL-RELATED"/>
    <property type="match status" value="1"/>
</dbReference>
<sequence length="462" mass="50720">MYPQTDLEEERIKQKIAGRTTKEKCRIYLLRVILNVFVVGVLAACFYSIYVATIFSQEAQMKSIKCWETRVGQEMYKLSIFDFIIIVSVTIFVEFPRNINCSQACGPFVNYNTSWQVLPATISQMPEGAQILLFALSSEAFAVSFFVVTCMAMFYVIALAGAHKRVISQLREQLVIVSILDNYCQLISFVLQSVIFGPFCFTGGPGQALPDPEAVPGSEVLAGSSDDVVVACGGFVKSDVEINYSLIEALCMYMTVSLAVGSWCLLSTEPTSVDLHVDGVSDVCTKEEDINFVFTGFSVSGMKSCRINELKDFIFFFLVNAGTPSSKCCLEVMISQPPIPLGLWRSKTAVLVSNANALATEHLVVGGYDVSGEVRSDGEPMKEVTFLLYSATVTRESLFSTDIYECQYCAKASTVMLFLLLCVQPIFRVMGFSVTGRVLNSADGEGVPDATVSLNNQIKGKH</sequence>
<evidence type="ECO:0000256" key="4">
    <source>
        <dbReference type="ARBA" id="ARBA00022989"/>
    </source>
</evidence>
<comment type="similarity">
    <text evidence="2 6">Belongs to the TMC family.</text>
</comment>
<dbReference type="Proteomes" id="UP001434883">
    <property type="component" value="Unassembled WGS sequence"/>
</dbReference>
<evidence type="ECO:0000313" key="9">
    <source>
        <dbReference type="Proteomes" id="UP001434883"/>
    </source>
</evidence>
<comment type="subcellular location">
    <subcellularLocation>
        <location evidence="1 6">Membrane</location>
        <topology evidence="1 6">Multi-pass membrane protein</topology>
    </subcellularLocation>
</comment>
<comment type="caution">
    <text evidence="6">Lacks conserved residue(s) required for the propagation of feature annotation.</text>
</comment>
<dbReference type="InterPro" id="IPR012496">
    <property type="entry name" value="TMC_dom"/>
</dbReference>
<evidence type="ECO:0000256" key="1">
    <source>
        <dbReference type="ARBA" id="ARBA00004141"/>
    </source>
</evidence>
<organism evidence="8 9">
    <name type="scientific">Xenoophorus captivus</name>
    <dbReference type="NCBI Taxonomy" id="1517983"/>
    <lineage>
        <taxon>Eukaryota</taxon>
        <taxon>Metazoa</taxon>
        <taxon>Chordata</taxon>
        <taxon>Craniata</taxon>
        <taxon>Vertebrata</taxon>
        <taxon>Euteleostomi</taxon>
        <taxon>Actinopterygii</taxon>
        <taxon>Neopterygii</taxon>
        <taxon>Teleostei</taxon>
        <taxon>Neoteleostei</taxon>
        <taxon>Acanthomorphata</taxon>
        <taxon>Ovalentaria</taxon>
        <taxon>Atherinomorphae</taxon>
        <taxon>Cyprinodontiformes</taxon>
        <taxon>Goodeidae</taxon>
        <taxon>Xenoophorus</taxon>
    </lineage>
</organism>
<feature type="transmembrane region" description="Helical" evidence="6">
    <location>
        <begin position="140"/>
        <end position="162"/>
    </location>
</feature>
<feature type="transmembrane region" description="Helical" evidence="6">
    <location>
        <begin position="32"/>
        <end position="55"/>
    </location>
</feature>
<proteinExistence type="inferred from homology"/>
<keyword evidence="4 6" id="KW-1133">Transmembrane helix</keyword>
<keyword evidence="9" id="KW-1185">Reference proteome</keyword>
<dbReference type="InterPro" id="IPR038900">
    <property type="entry name" value="TMC"/>
</dbReference>
<keyword evidence="3 6" id="KW-0812">Transmembrane</keyword>
<accession>A0ABV0S1V9</accession>
<evidence type="ECO:0000256" key="2">
    <source>
        <dbReference type="ARBA" id="ARBA00006510"/>
    </source>
</evidence>
<feature type="non-terminal residue" evidence="8">
    <location>
        <position position="462"/>
    </location>
</feature>
<evidence type="ECO:0000256" key="6">
    <source>
        <dbReference type="RuleBase" id="RU310713"/>
    </source>
</evidence>
<evidence type="ECO:0000256" key="5">
    <source>
        <dbReference type="ARBA" id="ARBA00023136"/>
    </source>
</evidence>
<dbReference type="Pfam" id="PF07810">
    <property type="entry name" value="TMC"/>
    <property type="match status" value="1"/>
</dbReference>
<keyword evidence="5 6" id="KW-0472">Membrane</keyword>
<dbReference type="PANTHER" id="PTHR23302:SF42">
    <property type="entry name" value="TRANSMEMBRANE CHANNEL-LIKE PROTEIN 7"/>
    <property type="match status" value="1"/>
</dbReference>
<dbReference type="EMBL" id="JAHRIN010067285">
    <property type="protein sequence ID" value="MEQ2214244.1"/>
    <property type="molecule type" value="Genomic_DNA"/>
</dbReference>
<evidence type="ECO:0000259" key="7">
    <source>
        <dbReference type="Pfam" id="PF07810"/>
    </source>
</evidence>
<feature type="domain" description="TMC" evidence="7">
    <location>
        <begin position="66"/>
        <end position="105"/>
    </location>
</feature>
<evidence type="ECO:0000313" key="8">
    <source>
        <dbReference type="EMBL" id="MEQ2214244.1"/>
    </source>
</evidence>
<reference evidence="8 9" key="1">
    <citation type="submission" date="2021-06" db="EMBL/GenBank/DDBJ databases">
        <authorList>
            <person name="Palmer J.M."/>
        </authorList>
    </citation>
    <scope>NUCLEOTIDE SEQUENCE [LARGE SCALE GENOMIC DNA]</scope>
    <source>
        <strain evidence="8 9">XC_2019</strain>
        <tissue evidence="8">Muscle</tissue>
    </source>
</reference>
<evidence type="ECO:0000256" key="3">
    <source>
        <dbReference type="ARBA" id="ARBA00022692"/>
    </source>
</evidence>
<protein>
    <recommendedName>
        <fullName evidence="6">Transmembrane channel-like protein</fullName>
    </recommendedName>
</protein>
<name>A0ABV0S1V9_9TELE</name>